<feature type="transmembrane region" description="Helical" evidence="5">
    <location>
        <begin position="159"/>
        <end position="182"/>
    </location>
</feature>
<evidence type="ECO:0000256" key="4">
    <source>
        <dbReference type="ARBA" id="ARBA00023136"/>
    </source>
</evidence>
<evidence type="ECO:0000256" key="2">
    <source>
        <dbReference type="ARBA" id="ARBA00022692"/>
    </source>
</evidence>
<protein>
    <recommendedName>
        <fullName evidence="7">LrgB family protein</fullName>
    </recommendedName>
</protein>
<dbReference type="AlphaFoldDB" id="A0A212JHG5"/>
<evidence type="ECO:0008006" key="7">
    <source>
        <dbReference type="Google" id="ProtNLM"/>
    </source>
</evidence>
<organism evidence="6">
    <name type="scientific">uncultured Alphaproteobacteria bacterium</name>
    <dbReference type="NCBI Taxonomy" id="91750"/>
    <lineage>
        <taxon>Bacteria</taxon>
        <taxon>Pseudomonadati</taxon>
        <taxon>Pseudomonadota</taxon>
        <taxon>Alphaproteobacteria</taxon>
        <taxon>environmental samples</taxon>
    </lineage>
</organism>
<feature type="transmembrane region" description="Helical" evidence="5">
    <location>
        <begin position="103"/>
        <end position="128"/>
    </location>
</feature>
<keyword evidence="4 5" id="KW-0472">Membrane</keyword>
<evidence type="ECO:0000313" key="6">
    <source>
        <dbReference type="EMBL" id="SBV98851.1"/>
    </source>
</evidence>
<dbReference type="PANTHER" id="PTHR30249">
    <property type="entry name" value="PUTATIVE SEROTONIN TRANSPORTER"/>
    <property type="match status" value="1"/>
</dbReference>
<keyword evidence="3 5" id="KW-1133">Transmembrane helix</keyword>
<evidence type="ECO:0000256" key="1">
    <source>
        <dbReference type="ARBA" id="ARBA00004141"/>
    </source>
</evidence>
<feature type="transmembrane region" description="Helical" evidence="5">
    <location>
        <begin position="74"/>
        <end position="91"/>
    </location>
</feature>
<keyword evidence="2 5" id="KW-0812">Transmembrane</keyword>
<dbReference type="Pfam" id="PF04172">
    <property type="entry name" value="LrgB"/>
    <property type="match status" value="1"/>
</dbReference>
<evidence type="ECO:0000256" key="5">
    <source>
        <dbReference type="SAM" id="Phobius"/>
    </source>
</evidence>
<reference evidence="6" key="1">
    <citation type="submission" date="2016-04" db="EMBL/GenBank/DDBJ databases">
        <authorList>
            <person name="Evans L.H."/>
            <person name="Alamgir A."/>
            <person name="Owens N."/>
            <person name="Weber N.D."/>
            <person name="Virtaneva K."/>
            <person name="Barbian K."/>
            <person name="Babar A."/>
            <person name="Rosenke K."/>
        </authorList>
    </citation>
    <scope>NUCLEOTIDE SEQUENCE</scope>
    <source>
        <strain evidence="6">86</strain>
    </source>
</reference>
<feature type="transmembrane region" description="Helical" evidence="5">
    <location>
        <begin position="12"/>
        <end position="35"/>
    </location>
</feature>
<comment type="subcellular location">
    <subcellularLocation>
        <location evidence="1">Membrane</location>
        <topology evidence="1">Multi-pass membrane protein</topology>
    </subcellularLocation>
</comment>
<gene>
    <name evidence="6" type="primary">yohK</name>
    <name evidence="6" type="ORF">KL86APRO_11064</name>
</gene>
<name>A0A212JHG5_9PROT</name>
<sequence length="244" mass="25328">MSEPDYARLWVYLASAPLFWLTLTLAVFQALNWVFVRSRRMPLLNPVLWSIVVLGGLLTLTGTGYSSYFEGAQFIHFLLGPATVALAVPLYRQFDQVRRSLVALGVALPAGCVIAAGAAVGLAGLLGADRATLVSLSPKSVTTPIAMGVSEALGGVPSLTAVFVILTGVTGAVTAAATYRILKIRDPRAMGFGLGLAAHGLGTARAFQFGETAGAFAGMAIGLNGLATAVLLPILLPMMLALLD</sequence>
<dbReference type="EMBL" id="FLUO01000001">
    <property type="protein sequence ID" value="SBV98851.1"/>
    <property type="molecule type" value="Genomic_DNA"/>
</dbReference>
<dbReference type="InterPro" id="IPR007300">
    <property type="entry name" value="CidB/LrgB"/>
</dbReference>
<dbReference type="GO" id="GO:0016020">
    <property type="term" value="C:membrane"/>
    <property type="evidence" value="ECO:0007669"/>
    <property type="project" value="UniProtKB-SubCell"/>
</dbReference>
<evidence type="ECO:0000256" key="3">
    <source>
        <dbReference type="ARBA" id="ARBA00022989"/>
    </source>
</evidence>
<feature type="transmembrane region" description="Helical" evidence="5">
    <location>
        <begin position="213"/>
        <end position="243"/>
    </location>
</feature>
<accession>A0A212JHG5</accession>
<dbReference type="PANTHER" id="PTHR30249:SF0">
    <property type="entry name" value="PLASTIDAL GLYCOLATE_GLYCERATE TRANSLOCATOR 1, CHLOROPLASTIC"/>
    <property type="match status" value="1"/>
</dbReference>
<proteinExistence type="predicted"/>
<feature type="transmembrane region" description="Helical" evidence="5">
    <location>
        <begin position="47"/>
        <end position="68"/>
    </location>
</feature>